<evidence type="ECO:0000256" key="2">
    <source>
        <dbReference type="SAM" id="MobiDB-lite"/>
    </source>
</evidence>
<feature type="region of interest" description="Disordered" evidence="2">
    <location>
        <begin position="265"/>
        <end position="339"/>
    </location>
</feature>
<feature type="coiled-coil region" evidence="1">
    <location>
        <begin position="129"/>
        <end position="208"/>
    </location>
</feature>
<evidence type="ECO:0000313" key="3">
    <source>
        <dbReference type="EMBL" id="CAB4372966.1"/>
    </source>
</evidence>
<dbReference type="AlphaFoldDB" id="A0A6J6AQY7"/>
<accession>A0A6J6AQY7</accession>
<name>A0A6J6AQY7_9ZZZZ</name>
<sequence>MAADSSGPIDPDRILDKTFATVKKGVDPVEVQRYLLKISNQLKAAQERVAELERQVEQSRRQNAEHDPIDPSNLTKLLGEETTRVLDAAQSAAAEIRAKAEENVARLLRDSREETIRLREETDALVARRREEAEQIAEEIRENAAAQRESAEAEAAAIIEASKQQGREMVLEAQQVRQRMLEDLARRRQALREQIEQLQAGRDRISAAYDIVRETLAVATEELDVALPEARLTAEVASLQIVDAEPEATITPIVTAEELGVPVIDVSPADRPRNVEIPAEPKSSAPKLTVVPPVQEPKPEESSDSPSENAAPGQLVDATPVTEDPREGRHSSSVRVVRTSSGKAADVFARLRQEGEDEVAQSGDSPDAEVTSLVSETAVAETKLAVSGTVSEVDEDVEADSDADQAFIVARNEAVAAIESALARRIKRELSDEQNELLSTLRSVKGNLTAIAFLPTPESQLERYEDIALPALADAAEAGGSISPAKGRGTSRASVGDLAADLASAIVGPLRDRLERAVSESAGDRDELAQRIRSTFREWKGQRVDESVSFGVLSACNRGILDRLPKGSQVRWVVAAGDAPSPDCEDNALGGVTERGAAFPTGHNAPPLHPGCHCVVLPAL</sequence>
<proteinExistence type="predicted"/>
<keyword evidence="1" id="KW-0175">Coiled coil</keyword>
<evidence type="ECO:0000256" key="1">
    <source>
        <dbReference type="SAM" id="Coils"/>
    </source>
</evidence>
<dbReference type="InterPro" id="IPR007793">
    <property type="entry name" value="DivIVA_fam"/>
</dbReference>
<protein>
    <submittedName>
        <fullName evidence="3">Unannotated protein</fullName>
    </submittedName>
</protein>
<gene>
    <name evidence="3" type="ORF">UFOPK4201_02019</name>
</gene>
<feature type="compositionally biased region" description="Basic and acidic residues" evidence="2">
    <location>
        <begin position="54"/>
        <end position="69"/>
    </location>
</feature>
<dbReference type="Pfam" id="PF05103">
    <property type="entry name" value="DivIVA"/>
    <property type="match status" value="1"/>
</dbReference>
<organism evidence="3">
    <name type="scientific">freshwater metagenome</name>
    <dbReference type="NCBI Taxonomy" id="449393"/>
    <lineage>
        <taxon>unclassified sequences</taxon>
        <taxon>metagenomes</taxon>
        <taxon>ecological metagenomes</taxon>
    </lineage>
</organism>
<dbReference type="EMBL" id="CAEUNJ010000137">
    <property type="protein sequence ID" value="CAB4372966.1"/>
    <property type="molecule type" value="Genomic_DNA"/>
</dbReference>
<dbReference type="Gene3D" id="6.10.250.660">
    <property type="match status" value="1"/>
</dbReference>
<feature type="region of interest" description="Disordered" evidence="2">
    <location>
        <begin position="54"/>
        <end position="74"/>
    </location>
</feature>
<reference evidence="3" key="1">
    <citation type="submission" date="2020-05" db="EMBL/GenBank/DDBJ databases">
        <authorList>
            <person name="Chiriac C."/>
            <person name="Salcher M."/>
            <person name="Ghai R."/>
            <person name="Kavagutti S V."/>
        </authorList>
    </citation>
    <scope>NUCLEOTIDE SEQUENCE</scope>
</reference>